<keyword evidence="5 7" id="KW-0378">Hydrolase</keyword>
<dbReference type="PRINTS" id="PR00724">
    <property type="entry name" value="CRBOXYPTASEC"/>
</dbReference>
<dbReference type="PANTHER" id="PTHR11802:SF113">
    <property type="entry name" value="SERINE CARBOXYPEPTIDASE CTSA-4.1"/>
    <property type="match status" value="1"/>
</dbReference>
<gene>
    <name evidence="8" type="ORF">SAPINGB_P003636</name>
</gene>
<evidence type="ECO:0000256" key="2">
    <source>
        <dbReference type="ARBA" id="ARBA00022645"/>
    </source>
</evidence>
<dbReference type="InterPro" id="IPR001563">
    <property type="entry name" value="Peptidase_S10"/>
</dbReference>
<dbReference type="Gene3D" id="1.10.287.410">
    <property type="match status" value="1"/>
</dbReference>
<dbReference type="GO" id="GO:0004185">
    <property type="term" value="F:serine-type carboxypeptidase activity"/>
    <property type="evidence" value="ECO:0007669"/>
    <property type="project" value="UniProtKB-UniRule"/>
</dbReference>
<name>A0A5E8BR86_9ASCO</name>
<dbReference type="EC" id="3.4.16.-" evidence="7"/>
<dbReference type="Pfam" id="PF00450">
    <property type="entry name" value="Peptidase_S10"/>
    <property type="match status" value="1"/>
</dbReference>
<organism evidence="8 9">
    <name type="scientific">Magnusiomyces paraingens</name>
    <dbReference type="NCBI Taxonomy" id="2606893"/>
    <lineage>
        <taxon>Eukaryota</taxon>
        <taxon>Fungi</taxon>
        <taxon>Dikarya</taxon>
        <taxon>Ascomycota</taxon>
        <taxon>Saccharomycotina</taxon>
        <taxon>Dipodascomycetes</taxon>
        <taxon>Dipodascales</taxon>
        <taxon>Dipodascaceae</taxon>
        <taxon>Magnusiomyces</taxon>
    </lineage>
</organism>
<dbReference type="PROSITE" id="PS00131">
    <property type="entry name" value="CARBOXYPEPT_SER_SER"/>
    <property type="match status" value="1"/>
</dbReference>
<keyword evidence="2 7" id="KW-0121">Carboxypeptidase</keyword>
<evidence type="ECO:0000256" key="1">
    <source>
        <dbReference type="ARBA" id="ARBA00009431"/>
    </source>
</evidence>
<accession>A0A5E8BR86</accession>
<evidence type="ECO:0000256" key="7">
    <source>
        <dbReference type="RuleBase" id="RU361156"/>
    </source>
</evidence>
<dbReference type="InterPro" id="IPR018202">
    <property type="entry name" value="Ser_caboxypep_ser_AS"/>
</dbReference>
<keyword evidence="6" id="KW-0325">Glycoprotein</keyword>
<dbReference type="PROSITE" id="PS00560">
    <property type="entry name" value="CARBOXYPEPT_SER_HIS"/>
    <property type="match status" value="1"/>
</dbReference>
<dbReference type="AlphaFoldDB" id="A0A5E8BR86"/>
<keyword evidence="3 7" id="KW-0645">Protease</keyword>
<dbReference type="GO" id="GO:0000324">
    <property type="term" value="C:fungal-type vacuole"/>
    <property type="evidence" value="ECO:0007669"/>
    <property type="project" value="TreeGrafter"/>
</dbReference>
<proteinExistence type="inferred from homology"/>
<reference evidence="8 9" key="1">
    <citation type="submission" date="2019-09" db="EMBL/GenBank/DDBJ databases">
        <authorList>
            <person name="Brejova B."/>
        </authorList>
    </citation>
    <scope>NUCLEOTIDE SEQUENCE [LARGE SCALE GENOMIC DNA]</scope>
</reference>
<evidence type="ECO:0000313" key="9">
    <source>
        <dbReference type="Proteomes" id="UP000398389"/>
    </source>
</evidence>
<evidence type="ECO:0000256" key="3">
    <source>
        <dbReference type="ARBA" id="ARBA00022670"/>
    </source>
</evidence>
<evidence type="ECO:0000256" key="4">
    <source>
        <dbReference type="ARBA" id="ARBA00022729"/>
    </source>
</evidence>
<dbReference type="RefSeq" id="XP_031854243.1">
    <property type="nucleotide sequence ID" value="XM_031998352.1"/>
</dbReference>
<dbReference type="InterPro" id="IPR033124">
    <property type="entry name" value="Ser_caboxypep_his_AS"/>
</dbReference>
<dbReference type="EMBL" id="CABVLU010000003">
    <property type="protein sequence ID" value="VVT53561.1"/>
    <property type="molecule type" value="Genomic_DNA"/>
</dbReference>
<dbReference type="PANTHER" id="PTHR11802">
    <property type="entry name" value="SERINE PROTEASE FAMILY S10 SERINE CARBOXYPEPTIDASE"/>
    <property type="match status" value="1"/>
</dbReference>
<dbReference type="OrthoDB" id="443318at2759"/>
<keyword evidence="4" id="KW-0732">Signal</keyword>
<comment type="similarity">
    <text evidence="1 7">Belongs to the peptidase S10 family.</text>
</comment>
<dbReference type="Proteomes" id="UP000398389">
    <property type="component" value="Unassembled WGS sequence"/>
</dbReference>
<dbReference type="GeneID" id="43582452"/>
<keyword evidence="9" id="KW-1185">Reference proteome</keyword>
<sequence length="562" mass="62609">MKLSAKSLTVLAASVSATNAFNLLDIPQNLLGAVDNLVASGFAMTPVSPQLADAAHDLGINPKWLPDSIRKYWKDMASDVASYSKKPQSAFRRVKKVFLSEESKKPKERKKQRVSRRTDFDLHVKSEKFPMHALRVKTNTAESLGLDSVKQYTGYFDVDGPEDDSGKHLFFWFFESRNDPKTDPILVWLNGGPGCSSLMGMLYELGPSSILTPVEKPELNPYSWNNNASVIFLDQPAGVGFSYFDSENVPVSDTRASAVDVYAFLSLFFQQFPEYKDLGLNIAGESYAGHYIPAISTEILKHTDRNFVFKSVLIGNGWTDTYHQSAGYGPMACGKGGYKPVLSEEQCAKFNHTEARCRWLDGLCYKRQDRLTCVPATYVCDSLLDPYIDTGLNPYDIRKPCVGSQDMCYDDIDYYANYLNKPKVQAAIGAEVENYEGCSDPVFNAFIHTGDGGKPFHFDVVEALAQGLEVLVYAGDKDYICNWVGQVKWLDALEWPGADEWAAGKFASWATVDDGEAAGEYKKAGNLTFVRVYDAGHMVPYDQPKHALDMVMRWLHGGRSFA</sequence>
<protein>
    <recommendedName>
        <fullName evidence="7">Carboxypeptidase</fullName>
        <ecNumber evidence="7">3.4.16.-</ecNumber>
    </recommendedName>
</protein>
<dbReference type="Gene3D" id="3.40.50.1820">
    <property type="entry name" value="alpha/beta hydrolase"/>
    <property type="match status" value="1"/>
</dbReference>
<dbReference type="GO" id="GO:0006508">
    <property type="term" value="P:proteolysis"/>
    <property type="evidence" value="ECO:0007669"/>
    <property type="project" value="UniProtKB-KW"/>
</dbReference>
<dbReference type="SUPFAM" id="SSF53474">
    <property type="entry name" value="alpha/beta-Hydrolases"/>
    <property type="match status" value="1"/>
</dbReference>
<evidence type="ECO:0000313" key="8">
    <source>
        <dbReference type="EMBL" id="VVT53561.1"/>
    </source>
</evidence>
<evidence type="ECO:0000256" key="6">
    <source>
        <dbReference type="ARBA" id="ARBA00023180"/>
    </source>
</evidence>
<evidence type="ECO:0000256" key="5">
    <source>
        <dbReference type="ARBA" id="ARBA00022801"/>
    </source>
</evidence>
<dbReference type="InterPro" id="IPR029058">
    <property type="entry name" value="AB_hydrolase_fold"/>
</dbReference>